<evidence type="ECO:0000256" key="8">
    <source>
        <dbReference type="ARBA" id="ARBA00023136"/>
    </source>
</evidence>
<keyword evidence="2 9" id="KW-0813">Transport</keyword>
<dbReference type="HAMAP" id="MF_00422">
    <property type="entry name" value="SecE"/>
    <property type="match status" value="1"/>
</dbReference>
<keyword evidence="7 9" id="KW-0811">Translocation</keyword>
<evidence type="ECO:0000256" key="1">
    <source>
        <dbReference type="ARBA" id="ARBA00004370"/>
    </source>
</evidence>
<keyword evidence="4 9" id="KW-0812">Transmembrane</keyword>
<protein>
    <recommendedName>
        <fullName evidence="9">Protein translocase subunit SecE</fullName>
    </recommendedName>
</protein>
<reference evidence="10" key="1">
    <citation type="submission" date="2020-08" db="EMBL/GenBank/DDBJ databases">
        <title>Genome public.</title>
        <authorList>
            <person name="Liu C."/>
            <person name="Sun Q."/>
        </authorList>
    </citation>
    <scope>NUCLEOTIDE SEQUENCE</scope>
    <source>
        <strain evidence="10">NSJ-15</strain>
    </source>
</reference>
<keyword evidence="11" id="KW-1185">Reference proteome</keyword>
<organism evidence="10 11">
    <name type="scientific">Massiliimalia timonensis</name>
    <dbReference type="NCBI Taxonomy" id="1987501"/>
    <lineage>
        <taxon>Bacteria</taxon>
        <taxon>Bacillati</taxon>
        <taxon>Bacillota</taxon>
        <taxon>Clostridia</taxon>
        <taxon>Eubacteriales</taxon>
        <taxon>Oscillospiraceae</taxon>
        <taxon>Massiliimalia</taxon>
    </lineage>
</organism>
<dbReference type="GO" id="GO:0009306">
    <property type="term" value="P:protein secretion"/>
    <property type="evidence" value="ECO:0007669"/>
    <property type="project" value="UniProtKB-UniRule"/>
</dbReference>
<gene>
    <name evidence="9 10" type="primary">secE</name>
    <name evidence="10" type="ORF">H8702_07320</name>
</gene>
<dbReference type="GO" id="GO:0065002">
    <property type="term" value="P:intracellular protein transmembrane transport"/>
    <property type="evidence" value="ECO:0007669"/>
    <property type="project" value="UniProtKB-UniRule"/>
</dbReference>
<dbReference type="InterPro" id="IPR038379">
    <property type="entry name" value="SecE_sf"/>
</dbReference>
<dbReference type="PRINTS" id="PR01650">
    <property type="entry name" value="SECETRNLCASE"/>
</dbReference>
<dbReference type="GO" id="GO:0006605">
    <property type="term" value="P:protein targeting"/>
    <property type="evidence" value="ECO:0007669"/>
    <property type="project" value="UniProtKB-UniRule"/>
</dbReference>
<dbReference type="Gene3D" id="1.20.5.1030">
    <property type="entry name" value="Preprotein translocase secy subunit"/>
    <property type="match status" value="1"/>
</dbReference>
<evidence type="ECO:0000256" key="5">
    <source>
        <dbReference type="ARBA" id="ARBA00022927"/>
    </source>
</evidence>
<dbReference type="EMBL" id="JACRTL010000003">
    <property type="protein sequence ID" value="MBC8610932.1"/>
    <property type="molecule type" value="Genomic_DNA"/>
</dbReference>
<comment type="function">
    <text evidence="9">Essential subunit of the Sec protein translocation channel SecYEG. Clamps together the 2 halves of SecY. May contact the channel plug during translocation.</text>
</comment>
<dbReference type="GO" id="GO:0005886">
    <property type="term" value="C:plasma membrane"/>
    <property type="evidence" value="ECO:0007669"/>
    <property type="project" value="UniProtKB-SubCell"/>
</dbReference>
<dbReference type="InterPro" id="IPR001901">
    <property type="entry name" value="Translocase_SecE/Sec61-g"/>
</dbReference>
<comment type="subunit">
    <text evidence="9">Component of the Sec protein translocase complex. Heterotrimer consisting of SecY, SecE and SecG subunits. The heterotrimers can form oligomers, although 1 heterotrimer is thought to be able to translocate proteins. Interacts with the ribosome. Interacts with SecDF, and other proteins may be involved. Interacts with SecA.</text>
</comment>
<evidence type="ECO:0000313" key="11">
    <source>
        <dbReference type="Proteomes" id="UP000632659"/>
    </source>
</evidence>
<accession>A0A8J6TZ74</accession>
<dbReference type="RefSeq" id="WP_093989127.1">
    <property type="nucleotide sequence ID" value="NZ_FYDD01000004.1"/>
</dbReference>
<evidence type="ECO:0000256" key="6">
    <source>
        <dbReference type="ARBA" id="ARBA00022989"/>
    </source>
</evidence>
<proteinExistence type="inferred from homology"/>
<dbReference type="InterPro" id="IPR005807">
    <property type="entry name" value="SecE_bac"/>
</dbReference>
<dbReference type="PANTHER" id="PTHR33910">
    <property type="entry name" value="PROTEIN TRANSLOCASE SUBUNIT SECE"/>
    <property type="match status" value="1"/>
</dbReference>
<evidence type="ECO:0000256" key="3">
    <source>
        <dbReference type="ARBA" id="ARBA00022475"/>
    </source>
</evidence>
<dbReference type="Pfam" id="PF00584">
    <property type="entry name" value="SecE"/>
    <property type="match status" value="1"/>
</dbReference>
<name>A0A8J6TZ74_9FIRM</name>
<keyword evidence="8 9" id="KW-0472">Membrane</keyword>
<dbReference type="PROSITE" id="PS01067">
    <property type="entry name" value="SECE_SEC61G"/>
    <property type="match status" value="1"/>
</dbReference>
<dbReference type="AlphaFoldDB" id="A0A8J6TZ74"/>
<dbReference type="GO" id="GO:0008320">
    <property type="term" value="F:protein transmembrane transporter activity"/>
    <property type="evidence" value="ECO:0007669"/>
    <property type="project" value="UniProtKB-UniRule"/>
</dbReference>
<dbReference type="OrthoDB" id="9799073at2"/>
<comment type="subcellular location">
    <subcellularLocation>
        <location evidence="9">Cell membrane</location>
        <topology evidence="9">Single-pass membrane protein</topology>
    </subcellularLocation>
    <subcellularLocation>
        <location evidence="1">Membrane</location>
    </subcellularLocation>
</comment>
<keyword evidence="6 9" id="KW-1133">Transmembrane helix</keyword>
<evidence type="ECO:0000256" key="7">
    <source>
        <dbReference type="ARBA" id="ARBA00023010"/>
    </source>
</evidence>
<keyword evidence="3 9" id="KW-1003">Cell membrane</keyword>
<keyword evidence="5 9" id="KW-0653">Protein transport</keyword>
<comment type="similarity">
    <text evidence="9">Belongs to the SecE/SEC61-gamma family.</text>
</comment>
<comment type="caution">
    <text evidence="10">The sequence shown here is derived from an EMBL/GenBank/DDBJ whole genome shotgun (WGS) entry which is preliminary data.</text>
</comment>
<feature type="transmembrane region" description="Helical" evidence="9">
    <location>
        <begin position="49"/>
        <end position="77"/>
    </location>
</feature>
<dbReference type="Proteomes" id="UP000632659">
    <property type="component" value="Unassembled WGS sequence"/>
</dbReference>
<evidence type="ECO:0000313" key="10">
    <source>
        <dbReference type="EMBL" id="MBC8610932.1"/>
    </source>
</evidence>
<evidence type="ECO:0000256" key="4">
    <source>
        <dbReference type="ARBA" id="ARBA00022692"/>
    </source>
</evidence>
<evidence type="ECO:0000256" key="9">
    <source>
        <dbReference type="HAMAP-Rule" id="MF_00422"/>
    </source>
</evidence>
<dbReference type="NCBIfam" id="TIGR00964">
    <property type="entry name" value="secE_bact"/>
    <property type="match status" value="1"/>
</dbReference>
<sequence>MAKDAAAVKAKPKKEKKGFGRFSRFFKDLKSEVKKVVWPNKKQVKNHTLVVLGFMAVAAVFLWIVDGILGLIVHLVFGS</sequence>
<dbReference type="PANTHER" id="PTHR33910:SF1">
    <property type="entry name" value="PROTEIN TRANSLOCASE SUBUNIT SECE"/>
    <property type="match status" value="1"/>
</dbReference>
<dbReference type="GO" id="GO:0043952">
    <property type="term" value="P:protein transport by the Sec complex"/>
    <property type="evidence" value="ECO:0007669"/>
    <property type="project" value="UniProtKB-UniRule"/>
</dbReference>
<evidence type="ECO:0000256" key="2">
    <source>
        <dbReference type="ARBA" id="ARBA00022448"/>
    </source>
</evidence>